<reference evidence="3" key="1">
    <citation type="submission" date="2022-08" db="EMBL/GenBank/DDBJ databases">
        <authorList>
            <person name="Vandamme P."/>
            <person name="Hettiarachchi A."/>
            <person name="Peeters C."/>
            <person name="Cnockaert M."/>
            <person name="Carlier A."/>
        </authorList>
    </citation>
    <scope>NUCLEOTIDE SEQUENCE</scope>
    <source>
        <strain evidence="3">LMG 31809</strain>
    </source>
</reference>
<accession>A0A9X3Z7G1</accession>
<sequence length="438" mass="46732">MRGPFAFDRVLWAATARERASYPMLDCERSVDCVIIGAGFTGLSAALHLAEGGRSVAVLEAREPGFGASGRNAGGFLSLYLDHSPSSVEKLLGRERGRRLNEMVAGGPRLVRELLERHRIDADFDGRGIVVAAHNRGAEAKLETLGQEWRSCGAGISDLSREALRARTGSGKFGAGLLFTDGGTFNPLAYVRGLARAAKAAGAEIYGETTALGITPSAGQWRVTTAAGVVLARQVLIATDGYAAHASLWPGLERTYYQIPVAMVTTAPLPEDVATAFRARVPVADGNKNNPLWLKLDGSNRLVASLLPPRGDDDSADQVARPVMEKIRRLYGAVPELRWDHFWIGLVGIPQERLPRALALADGVCAVGGYSGQGIAAATAAGQEYAAYVMGGARQETCRLPFLDPRPVPLQKAVPRLVRSLAGPLSRITDKTYSNPVK</sequence>
<dbReference type="GO" id="GO:0016491">
    <property type="term" value="F:oxidoreductase activity"/>
    <property type="evidence" value="ECO:0007669"/>
    <property type="project" value="UniProtKB-KW"/>
</dbReference>
<proteinExistence type="predicted"/>
<organism evidence="3 4">
    <name type="scientific">Govanella unica</name>
    <dbReference type="NCBI Taxonomy" id="2975056"/>
    <lineage>
        <taxon>Bacteria</taxon>
        <taxon>Pseudomonadati</taxon>
        <taxon>Pseudomonadota</taxon>
        <taxon>Alphaproteobacteria</taxon>
        <taxon>Emcibacterales</taxon>
        <taxon>Govanellaceae</taxon>
        <taxon>Govanella</taxon>
    </lineage>
</organism>
<protein>
    <submittedName>
        <fullName evidence="3">FAD-binding oxidoreductase</fullName>
    </submittedName>
</protein>
<gene>
    <name evidence="3" type="ORF">NYP16_09235</name>
</gene>
<dbReference type="SUPFAM" id="SSF51905">
    <property type="entry name" value="FAD/NAD(P)-binding domain"/>
    <property type="match status" value="1"/>
</dbReference>
<keyword evidence="1" id="KW-0560">Oxidoreductase</keyword>
<dbReference type="AlphaFoldDB" id="A0A9X3Z7G1"/>
<dbReference type="GO" id="GO:0005737">
    <property type="term" value="C:cytoplasm"/>
    <property type="evidence" value="ECO:0007669"/>
    <property type="project" value="TreeGrafter"/>
</dbReference>
<comment type="caution">
    <text evidence="3">The sequence shown here is derived from an EMBL/GenBank/DDBJ whole genome shotgun (WGS) entry which is preliminary data.</text>
</comment>
<dbReference type="EMBL" id="JANWOI010000003">
    <property type="protein sequence ID" value="MDA5194131.1"/>
    <property type="molecule type" value="Genomic_DNA"/>
</dbReference>
<dbReference type="Proteomes" id="UP001141619">
    <property type="component" value="Unassembled WGS sequence"/>
</dbReference>
<dbReference type="PANTHER" id="PTHR13847">
    <property type="entry name" value="SARCOSINE DEHYDROGENASE-RELATED"/>
    <property type="match status" value="1"/>
</dbReference>
<dbReference type="PANTHER" id="PTHR13847:SF281">
    <property type="entry name" value="FAD DEPENDENT OXIDOREDUCTASE DOMAIN-CONTAINING PROTEIN"/>
    <property type="match status" value="1"/>
</dbReference>
<evidence type="ECO:0000313" key="3">
    <source>
        <dbReference type="EMBL" id="MDA5194131.1"/>
    </source>
</evidence>
<dbReference type="InterPro" id="IPR006076">
    <property type="entry name" value="FAD-dep_OxRdtase"/>
</dbReference>
<dbReference type="Pfam" id="PF01266">
    <property type="entry name" value="DAO"/>
    <property type="match status" value="1"/>
</dbReference>
<evidence type="ECO:0000259" key="2">
    <source>
        <dbReference type="Pfam" id="PF01266"/>
    </source>
</evidence>
<dbReference type="Gene3D" id="3.50.50.60">
    <property type="entry name" value="FAD/NAD(P)-binding domain"/>
    <property type="match status" value="1"/>
</dbReference>
<evidence type="ECO:0000313" key="4">
    <source>
        <dbReference type="Proteomes" id="UP001141619"/>
    </source>
</evidence>
<name>A0A9X3Z7G1_9PROT</name>
<dbReference type="InterPro" id="IPR036188">
    <property type="entry name" value="FAD/NAD-bd_sf"/>
</dbReference>
<keyword evidence="4" id="KW-1185">Reference proteome</keyword>
<feature type="domain" description="FAD dependent oxidoreductase" evidence="2">
    <location>
        <begin position="32"/>
        <end position="386"/>
    </location>
</feature>
<dbReference type="Gene3D" id="3.30.9.10">
    <property type="entry name" value="D-Amino Acid Oxidase, subunit A, domain 2"/>
    <property type="match status" value="1"/>
</dbReference>
<reference evidence="3" key="2">
    <citation type="journal article" date="2023" name="Syst. Appl. Microbiol.">
        <title>Govania unica gen. nov., sp. nov., a rare biosphere bacterium that represents a novel family in the class Alphaproteobacteria.</title>
        <authorList>
            <person name="Vandamme P."/>
            <person name="Peeters C."/>
            <person name="Hettiarachchi A."/>
            <person name="Cnockaert M."/>
            <person name="Carlier A."/>
        </authorList>
    </citation>
    <scope>NUCLEOTIDE SEQUENCE</scope>
    <source>
        <strain evidence="3">LMG 31809</strain>
    </source>
</reference>
<dbReference type="RefSeq" id="WP_274943835.1">
    <property type="nucleotide sequence ID" value="NZ_JANWOI010000003.1"/>
</dbReference>
<evidence type="ECO:0000256" key="1">
    <source>
        <dbReference type="ARBA" id="ARBA00023002"/>
    </source>
</evidence>